<dbReference type="Proteomes" id="UP000183413">
    <property type="component" value="Unassembled WGS sequence"/>
</dbReference>
<dbReference type="EMBL" id="FOVH01000014">
    <property type="protein sequence ID" value="SFP43576.1"/>
    <property type="molecule type" value="Genomic_DNA"/>
</dbReference>
<feature type="compositionally biased region" description="Basic and acidic residues" evidence="1">
    <location>
        <begin position="39"/>
        <end position="53"/>
    </location>
</feature>
<proteinExistence type="predicted"/>
<feature type="region of interest" description="Disordered" evidence="1">
    <location>
        <begin position="1"/>
        <end position="53"/>
    </location>
</feature>
<evidence type="ECO:0000313" key="2">
    <source>
        <dbReference type="EMBL" id="SFP43576.1"/>
    </source>
</evidence>
<dbReference type="GeneID" id="99655155"/>
<evidence type="ECO:0000313" key="3">
    <source>
        <dbReference type="Proteomes" id="UP000183413"/>
    </source>
</evidence>
<name>A0A1I5QCI1_9ACTN</name>
<evidence type="ECO:0000256" key="1">
    <source>
        <dbReference type="SAM" id="MobiDB-lite"/>
    </source>
</evidence>
<dbReference type="STRING" id="1993.SAMN04489713_11468"/>
<reference evidence="2 3" key="1">
    <citation type="submission" date="2016-10" db="EMBL/GenBank/DDBJ databases">
        <authorList>
            <person name="de Groot N.N."/>
        </authorList>
    </citation>
    <scope>NUCLEOTIDE SEQUENCE [LARGE SCALE GENOMIC DNA]</scope>
    <source>
        <strain evidence="2 3">DSM 43067</strain>
    </source>
</reference>
<dbReference type="RefSeq" id="WP_021594862.1">
    <property type="nucleotide sequence ID" value="NZ_CP083237.1"/>
</dbReference>
<keyword evidence="3" id="KW-1185">Reference proteome</keyword>
<organism evidence="2 3">
    <name type="scientific">Actinomadura madurae</name>
    <dbReference type="NCBI Taxonomy" id="1993"/>
    <lineage>
        <taxon>Bacteria</taxon>
        <taxon>Bacillati</taxon>
        <taxon>Actinomycetota</taxon>
        <taxon>Actinomycetes</taxon>
        <taxon>Streptosporangiales</taxon>
        <taxon>Thermomonosporaceae</taxon>
        <taxon>Actinomadura</taxon>
    </lineage>
</organism>
<gene>
    <name evidence="2" type="ORF">SAMN04489713_11468</name>
</gene>
<dbReference type="InParanoid" id="A0A1I5QCI1"/>
<protein>
    <submittedName>
        <fullName evidence="2">Uncharacterized protein</fullName>
    </submittedName>
</protein>
<sequence>MNDKPGKPGETAGKTETERDRERRPSSAEEAPGKGQKKKPGDAARKMREMFKG</sequence>
<feature type="compositionally biased region" description="Basic and acidic residues" evidence="1">
    <location>
        <begin position="1"/>
        <end position="27"/>
    </location>
</feature>
<dbReference type="AlphaFoldDB" id="A0A1I5QCI1"/>
<accession>A0A1I5QCI1</accession>